<dbReference type="PANTHER" id="PTHR43848:SF2">
    <property type="entry name" value="PUTRESCINE TRANSPORT SYSTEM PERMEASE PROTEIN POTI"/>
    <property type="match status" value="1"/>
</dbReference>
<dbReference type="InterPro" id="IPR035906">
    <property type="entry name" value="MetI-like_sf"/>
</dbReference>
<evidence type="ECO:0000256" key="6">
    <source>
        <dbReference type="ARBA" id="ARBA00022989"/>
    </source>
</evidence>
<keyword evidence="6 8" id="KW-1133">Transmembrane helix</keyword>
<comment type="similarity">
    <text evidence="2">Belongs to the binding-protein-dependent transport system permease family. CysTW subfamily.</text>
</comment>
<evidence type="ECO:0000256" key="3">
    <source>
        <dbReference type="ARBA" id="ARBA00022448"/>
    </source>
</evidence>
<evidence type="ECO:0000256" key="1">
    <source>
        <dbReference type="ARBA" id="ARBA00004651"/>
    </source>
</evidence>
<dbReference type="Proteomes" id="UP000649604">
    <property type="component" value="Unassembled WGS sequence"/>
</dbReference>
<keyword evidence="5 8" id="KW-0812">Transmembrane</keyword>
<sequence>MSKSGRTGDIYSKGTGLKIYGALVFVFLYFPLLIVLIFSFSPTRTIFGMEGLTLKWYRELFQDQQLLNAFFHSIIVGICAVIISTVIGTAGAFFLTKVNFPGKGLFRALVMLPFLLPGIIMGLTLLIFVRSINIPLSMFTILLGHVSFTTPIVMFQVSSRLLRMGPNYQYAAQDLGANPFQTFWYVTLPMIRTAIIGGALLAFTVSFDEIVISYFLTGTWMTLPVFIYGMLRFGLSPKVYAISTIILLMSLVLISFMARYIGRSGETYRVKKRSKGA</sequence>
<evidence type="ECO:0000256" key="8">
    <source>
        <dbReference type="RuleBase" id="RU363032"/>
    </source>
</evidence>
<dbReference type="CDD" id="cd06261">
    <property type="entry name" value="TM_PBP2"/>
    <property type="match status" value="1"/>
</dbReference>
<dbReference type="Gene3D" id="1.10.3720.10">
    <property type="entry name" value="MetI-like"/>
    <property type="match status" value="1"/>
</dbReference>
<dbReference type="Pfam" id="PF00528">
    <property type="entry name" value="BPD_transp_1"/>
    <property type="match status" value="1"/>
</dbReference>
<dbReference type="AlphaFoldDB" id="A0A9D5JVZ4"/>
<feature type="transmembrane region" description="Helical" evidence="8">
    <location>
        <begin position="239"/>
        <end position="262"/>
    </location>
</feature>
<feature type="transmembrane region" description="Helical" evidence="8">
    <location>
        <begin position="20"/>
        <end position="40"/>
    </location>
</feature>
<dbReference type="PANTHER" id="PTHR43848">
    <property type="entry name" value="PUTRESCINE TRANSPORT SYSTEM PERMEASE PROTEIN POTI"/>
    <property type="match status" value="1"/>
</dbReference>
<reference evidence="10" key="1">
    <citation type="submission" date="2019-11" db="EMBL/GenBank/DDBJ databases">
        <title>Microbial mats filling the niche in hypersaline microbial mats.</title>
        <authorList>
            <person name="Wong H.L."/>
            <person name="Macleod F.I."/>
            <person name="White R.A. III"/>
            <person name="Burns B.P."/>
        </authorList>
    </citation>
    <scope>NUCLEOTIDE SEQUENCE</scope>
    <source>
        <strain evidence="10">Rbin_158</strain>
    </source>
</reference>
<protein>
    <submittedName>
        <fullName evidence="10">ABC transporter permease subunit</fullName>
    </submittedName>
</protein>
<comment type="caution">
    <text evidence="10">The sequence shown here is derived from an EMBL/GenBank/DDBJ whole genome shotgun (WGS) entry which is preliminary data.</text>
</comment>
<evidence type="ECO:0000313" key="10">
    <source>
        <dbReference type="EMBL" id="MBD3324951.1"/>
    </source>
</evidence>
<evidence type="ECO:0000256" key="5">
    <source>
        <dbReference type="ARBA" id="ARBA00022692"/>
    </source>
</evidence>
<dbReference type="SUPFAM" id="SSF161098">
    <property type="entry name" value="MetI-like"/>
    <property type="match status" value="1"/>
</dbReference>
<dbReference type="GO" id="GO:0005886">
    <property type="term" value="C:plasma membrane"/>
    <property type="evidence" value="ECO:0007669"/>
    <property type="project" value="UniProtKB-SubCell"/>
</dbReference>
<dbReference type="InterPro" id="IPR000515">
    <property type="entry name" value="MetI-like"/>
</dbReference>
<evidence type="ECO:0000256" key="2">
    <source>
        <dbReference type="ARBA" id="ARBA00007069"/>
    </source>
</evidence>
<keyword evidence="4" id="KW-1003">Cell membrane</keyword>
<feature type="transmembrane region" description="Helical" evidence="8">
    <location>
        <begin position="66"/>
        <end position="94"/>
    </location>
</feature>
<evidence type="ECO:0000256" key="7">
    <source>
        <dbReference type="ARBA" id="ARBA00023136"/>
    </source>
</evidence>
<organism evidence="10 11">
    <name type="scientific">candidate division KSB3 bacterium</name>
    <dbReference type="NCBI Taxonomy" id="2044937"/>
    <lineage>
        <taxon>Bacteria</taxon>
        <taxon>candidate division KSB3</taxon>
    </lineage>
</organism>
<dbReference type="PROSITE" id="PS50928">
    <property type="entry name" value="ABC_TM1"/>
    <property type="match status" value="1"/>
</dbReference>
<accession>A0A9D5JVZ4</accession>
<feature type="transmembrane region" description="Helical" evidence="8">
    <location>
        <begin position="210"/>
        <end position="233"/>
    </location>
</feature>
<name>A0A9D5JVZ4_9BACT</name>
<keyword evidence="7 8" id="KW-0472">Membrane</keyword>
<keyword evidence="3 8" id="KW-0813">Transport</keyword>
<feature type="transmembrane region" description="Helical" evidence="8">
    <location>
        <begin position="141"/>
        <end position="162"/>
    </location>
</feature>
<dbReference type="GO" id="GO:0055085">
    <property type="term" value="P:transmembrane transport"/>
    <property type="evidence" value="ECO:0007669"/>
    <property type="project" value="InterPro"/>
</dbReference>
<dbReference type="EMBL" id="WJJP01000324">
    <property type="protein sequence ID" value="MBD3324951.1"/>
    <property type="molecule type" value="Genomic_DNA"/>
</dbReference>
<gene>
    <name evidence="10" type="ORF">GF339_10225</name>
</gene>
<feature type="domain" description="ABC transmembrane type-1" evidence="9">
    <location>
        <begin position="70"/>
        <end position="257"/>
    </location>
</feature>
<evidence type="ECO:0000256" key="4">
    <source>
        <dbReference type="ARBA" id="ARBA00022475"/>
    </source>
</evidence>
<comment type="subcellular location">
    <subcellularLocation>
        <location evidence="1 8">Cell membrane</location>
        <topology evidence="1 8">Multi-pass membrane protein</topology>
    </subcellularLocation>
</comment>
<feature type="transmembrane region" description="Helical" evidence="8">
    <location>
        <begin position="106"/>
        <end position="129"/>
    </location>
</feature>
<evidence type="ECO:0000259" key="9">
    <source>
        <dbReference type="PROSITE" id="PS50928"/>
    </source>
</evidence>
<proteinExistence type="inferred from homology"/>
<evidence type="ECO:0000313" key="11">
    <source>
        <dbReference type="Proteomes" id="UP000649604"/>
    </source>
</evidence>
<dbReference type="InterPro" id="IPR051789">
    <property type="entry name" value="Bact_Polyamine_Transport"/>
</dbReference>
<feature type="transmembrane region" description="Helical" evidence="8">
    <location>
        <begin position="182"/>
        <end position="203"/>
    </location>
</feature>